<dbReference type="RefSeq" id="WP_000777412.1">
    <property type="nucleotide sequence ID" value="NZ_JEWH01000040.1"/>
</dbReference>
<feature type="signal peptide" evidence="1">
    <location>
        <begin position="1"/>
        <end position="21"/>
    </location>
</feature>
<feature type="chain" id="PRO_5001446869" description="Lipoprotein" evidence="1">
    <location>
        <begin position="22"/>
        <end position="145"/>
    </location>
</feature>
<dbReference type="EMBL" id="JEWH01000040">
    <property type="protein sequence ID" value="EXB04783.1"/>
    <property type="molecule type" value="Genomic_DNA"/>
</dbReference>
<evidence type="ECO:0008006" key="4">
    <source>
        <dbReference type="Google" id="ProtNLM"/>
    </source>
</evidence>
<evidence type="ECO:0000256" key="1">
    <source>
        <dbReference type="SAM" id="SignalP"/>
    </source>
</evidence>
<dbReference type="Proteomes" id="UP000020595">
    <property type="component" value="Unassembled WGS sequence"/>
</dbReference>
<accession>A0A009ILW7</accession>
<gene>
    <name evidence="2" type="ORF">J512_2851</name>
</gene>
<comment type="caution">
    <text evidence="2">The sequence shown here is derived from an EMBL/GenBank/DDBJ whole genome shotgun (WGS) entry which is preliminary data.</text>
</comment>
<reference evidence="2 3" key="1">
    <citation type="submission" date="2014-02" db="EMBL/GenBank/DDBJ databases">
        <title>Comparative genomics and transcriptomics to identify genetic mechanisms underlying the emergence of carbapenem resistant Acinetobacter baumannii (CRAb).</title>
        <authorList>
            <person name="Harris A.D."/>
            <person name="Johnson K.J."/>
            <person name="George J."/>
            <person name="Shefchek K."/>
            <person name="Daugherty S.C."/>
            <person name="Parankush S."/>
            <person name="Sadzewicz L."/>
            <person name="Tallon L."/>
            <person name="Sengamalay N."/>
            <person name="Hazen T.H."/>
            <person name="Rasko D.A."/>
        </authorList>
    </citation>
    <scope>NUCLEOTIDE SEQUENCE [LARGE SCALE GENOMIC DNA]</scope>
    <source>
        <strain evidence="2 3">1295743</strain>
    </source>
</reference>
<proteinExistence type="predicted"/>
<dbReference type="PROSITE" id="PS51257">
    <property type="entry name" value="PROKAR_LIPOPROTEIN"/>
    <property type="match status" value="1"/>
</dbReference>
<sequence length="145" mass="16224">MKLSKLSLAAFMLFTFTGCGGGGGIYPQPSDKYPFEVKMKALLGDNIEIVNSIRKAEVQISSFDLPKKNNQIDKVISQLKKDGWVLKGHGQGVDTYCLGLHNKINIVVPISNNVYDYKGRELNITDYSMNGVSYMYDKWGIDMCE</sequence>
<organism evidence="2 3">
    <name type="scientific">Acinetobacter baumannii (strain 1295743)</name>
    <dbReference type="NCBI Taxonomy" id="1310613"/>
    <lineage>
        <taxon>Bacteria</taxon>
        <taxon>Pseudomonadati</taxon>
        <taxon>Pseudomonadota</taxon>
        <taxon>Gammaproteobacteria</taxon>
        <taxon>Moraxellales</taxon>
        <taxon>Moraxellaceae</taxon>
        <taxon>Acinetobacter</taxon>
        <taxon>Acinetobacter calcoaceticus/baumannii complex</taxon>
    </lineage>
</organism>
<dbReference type="PATRIC" id="fig|1310613.3.peg.2747"/>
<name>A0A009ILW7_ACIB9</name>
<evidence type="ECO:0000313" key="3">
    <source>
        <dbReference type="Proteomes" id="UP000020595"/>
    </source>
</evidence>
<keyword evidence="1" id="KW-0732">Signal</keyword>
<dbReference type="AlphaFoldDB" id="A0A009ILW7"/>
<protein>
    <recommendedName>
        <fullName evidence="4">Lipoprotein</fullName>
    </recommendedName>
</protein>
<evidence type="ECO:0000313" key="2">
    <source>
        <dbReference type="EMBL" id="EXB04783.1"/>
    </source>
</evidence>